<feature type="domain" description="MotA/TolQ/ExbB proton channel" evidence="8">
    <location>
        <begin position="155"/>
        <end position="240"/>
    </location>
</feature>
<dbReference type="PANTHER" id="PTHR30625">
    <property type="entry name" value="PROTEIN TOLQ"/>
    <property type="match status" value="1"/>
</dbReference>
<comment type="similarity">
    <text evidence="6">Belongs to the exbB/tolQ family.</text>
</comment>
<dbReference type="Pfam" id="PF01618">
    <property type="entry name" value="MotA_ExbB"/>
    <property type="match status" value="1"/>
</dbReference>
<sequence length="447" mass="48631">MTASSTPVLTSTPPLTPVAVARKDIRANLWLALAIALVATVGVYIGFLPFQGTYLGQLLLARGWTQPVALFFAWTVLIFTLLKAIALVQQFPSLRQNWIPANYPLTTARDVAYLQQTLAQRQGLLPNRCGRVLAAFMTSEQRAIAADVAAEDSGSAAAAADASYTIPRVLVWAIPLLGFIGTVVGISQAVSGFSSFLETAQDVNQIKEGIGSVTTGLAVAFDTTLVALVLSVFVMIPLVAVERWEAKLLLQIDTYINDYLLPRLPMGASPAALAPDTLKAVLQEVIRAELPNPEALMAPATERLEQLLQNLTHLAQAMVSDRQQFVAAITTQQQSADASFQRLLEQLETSQLQLLERVNQEHIAIGQELRQHGQSIAQLLSQSEQRLQQRLLLIEQLSDALNALAETGSLQLVLQTLNQTLATLQPLLRQLAQPRRVTLVEQPSTLD</sequence>
<comment type="subcellular location">
    <subcellularLocation>
        <location evidence="1">Cell membrane</location>
        <topology evidence="1">Multi-pass membrane protein</topology>
    </subcellularLocation>
    <subcellularLocation>
        <location evidence="6">Membrane</location>
        <topology evidence="6">Multi-pass membrane protein</topology>
    </subcellularLocation>
</comment>
<evidence type="ECO:0000256" key="7">
    <source>
        <dbReference type="SAM" id="Phobius"/>
    </source>
</evidence>
<dbReference type="RefSeq" id="WP_099798218.1">
    <property type="nucleotide sequence ID" value="NZ_CP018092.1"/>
</dbReference>
<evidence type="ECO:0000256" key="1">
    <source>
        <dbReference type="ARBA" id="ARBA00004651"/>
    </source>
</evidence>
<feature type="transmembrane region" description="Helical" evidence="7">
    <location>
        <begin position="29"/>
        <end position="48"/>
    </location>
</feature>
<dbReference type="InterPro" id="IPR050790">
    <property type="entry name" value="ExbB/TolQ_transport"/>
</dbReference>
<evidence type="ECO:0000313" key="10">
    <source>
        <dbReference type="Proteomes" id="UP000231057"/>
    </source>
</evidence>
<organism evidence="9 10">
    <name type="scientific">Parathermosynechococcus lividus PCC 6715</name>
    <dbReference type="NCBI Taxonomy" id="1917166"/>
    <lineage>
        <taxon>Bacteria</taxon>
        <taxon>Bacillati</taxon>
        <taxon>Cyanobacteriota</taxon>
        <taxon>Cyanophyceae</taxon>
        <taxon>Acaryochloridales</taxon>
        <taxon>Thermosynechococcaceae</taxon>
        <taxon>Parathermosynechococcus</taxon>
    </lineage>
</organism>
<keyword evidence="3 7" id="KW-0812">Transmembrane</keyword>
<dbReference type="EMBL" id="CP018092">
    <property type="protein sequence ID" value="ATS17866.1"/>
    <property type="molecule type" value="Genomic_DNA"/>
</dbReference>
<dbReference type="Proteomes" id="UP000231057">
    <property type="component" value="Chromosome"/>
</dbReference>
<keyword evidence="10" id="KW-1185">Reference proteome</keyword>
<evidence type="ECO:0000256" key="2">
    <source>
        <dbReference type="ARBA" id="ARBA00022475"/>
    </source>
</evidence>
<reference evidence="9 10" key="1">
    <citation type="submission" date="2016-11" db="EMBL/GenBank/DDBJ databases">
        <title>Complete genome sequence of thermophilic cyanobacteria strain Synechococcus sp. PCC6715.</title>
        <authorList>
            <person name="Tang J."/>
            <person name="Daroch M."/>
            <person name="Liang Y."/>
            <person name="Jiang D."/>
            <person name="Shah M."/>
        </authorList>
    </citation>
    <scope>NUCLEOTIDE SEQUENCE [LARGE SCALE GENOMIC DNA]</scope>
    <source>
        <strain evidence="9 10">PCC 6715</strain>
    </source>
</reference>
<evidence type="ECO:0000313" key="9">
    <source>
        <dbReference type="EMBL" id="ATS17866.1"/>
    </source>
</evidence>
<dbReference type="AlphaFoldDB" id="A0A2D2Q025"/>
<evidence type="ECO:0000256" key="6">
    <source>
        <dbReference type="RuleBase" id="RU004057"/>
    </source>
</evidence>
<protein>
    <submittedName>
        <fullName evidence="9">Biopolymer transporter</fullName>
    </submittedName>
</protein>
<dbReference type="KEGG" id="slw:BRW62_02875"/>
<dbReference type="GO" id="GO:0017038">
    <property type="term" value="P:protein import"/>
    <property type="evidence" value="ECO:0007669"/>
    <property type="project" value="TreeGrafter"/>
</dbReference>
<keyword evidence="4 7" id="KW-1133">Transmembrane helix</keyword>
<evidence type="ECO:0000256" key="3">
    <source>
        <dbReference type="ARBA" id="ARBA00022692"/>
    </source>
</evidence>
<proteinExistence type="inferred from homology"/>
<feature type="transmembrane region" description="Helical" evidence="7">
    <location>
        <begin position="169"/>
        <end position="197"/>
    </location>
</feature>
<reference evidence="10" key="2">
    <citation type="journal article" date="2022" name="Front. Microbiol.">
        <title>Comparative Genomic Analysis Revealed Distinct Molecular Components and Organization of CO2-Concentrating Mechanism in Thermophilic Cyanobacteria.</title>
        <authorList>
            <person name="Tang J."/>
            <person name="Zhou H."/>
            <person name="Yao D."/>
            <person name="Riaz S."/>
            <person name="You D."/>
            <person name="Klepacz-Smolka A."/>
            <person name="Daroch M."/>
        </authorList>
    </citation>
    <scope>NUCLEOTIDE SEQUENCE [LARGE SCALE GENOMIC DNA]</scope>
    <source>
        <strain evidence="10">PCC 6715</strain>
    </source>
</reference>
<name>A0A2D2Q025_PARLV</name>
<accession>A0A2D2Q025</accession>
<keyword evidence="2" id="KW-1003">Cell membrane</keyword>
<keyword evidence="5 7" id="KW-0472">Membrane</keyword>
<evidence type="ECO:0000256" key="4">
    <source>
        <dbReference type="ARBA" id="ARBA00022989"/>
    </source>
</evidence>
<evidence type="ECO:0000256" key="5">
    <source>
        <dbReference type="ARBA" id="ARBA00023136"/>
    </source>
</evidence>
<dbReference type="OrthoDB" id="5290956at2"/>
<keyword evidence="6" id="KW-0813">Transport</keyword>
<feature type="transmembrane region" description="Helical" evidence="7">
    <location>
        <begin position="217"/>
        <end position="241"/>
    </location>
</feature>
<dbReference type="PANTHER" id="PTHR30625:SF11">
    <property type="entry name" value="MOTA_TOLQ_EXBB PROTON CHANNEL DOMAIN-CONTAINING PROTEIN"/>
    <property type="match status" value="1"/>
</dbReference>
<dbReference type="GO" id="GO:0005886">
    <property type="term" value="C:plasma membrane"/>
    <property type="evidence" value="ECO:0007669"/>
    <property type="project" value="UniProtKB-SubCell"/>
</dbReference>
<evidence type="ECO:0000259" key="8">
    <source>
        <dbReference type="Pfam" id="PF01618"/>
    </source>
</evidence>
<dbReference type="InterPro" id="IPR002898">
    <property type="entry name" value="MotA_ExbB_proton_chnl"/>
</dbReference>
<feature type="transmembrane region" description="Helical" evidence="7">
    <location>
        <begin position="68"/>
        <end position="88"/>
    </location>
</feature>
<keyword evidence="6" id="KW-0653">Protein transport</keyword>
<gene>
    <name evidence="9" type="ORF">BRW62_02875</name>
</gene>